<dbReference type="Gene3D" id="3.40.309.10">
    <property type="entry name" value="Aldehyde Dehydrogenase, Chain A, domain 2"/>
    <property type="match status" value="1"/>
</dbReference>
<sequence length="489" mass="52809">MALPKFNLYINGQEREGGNGYEETINPYTQRPWAQIAQASVQDVDDAVRAAEAAFPAWAALPGLQRARLMHILADLIEEEADTLSKIETSDNGKMRRETKSQMLFSARNYRFFAGMADKLNGEVKPMDNPSLFDYTLREAYGPCALITPWNSPISVLTNKLPPCLASGNTCVVKPSEFTTASTLYFAKIIERAGFPPGVFNVVSGKADVGKALVTHPAINLISFTGSVGVGRLIAQQGAENIRPVVLELGGKSANVILDDAELYRAIPGSVAGIFAASGQSCIAGSRLLVQRSVYDKVVQGILDTVKSSRFGDPEDLNTDIGPVVHKGQREAILRHIEKAQQDGAELVAGGKEESEKLGGLFVAPTIFKNVDPSSSLANTEVFGPVLAIIPFDSDEEAIKIANSTQFGLAAAVWTTSLRRAHDMASKLHAGQIWVNTYRQSSATAPFGGYGHSGYGKERGVEALLEYTRLKNVMMDLGNEARDPFSIKL</sequence>
<evidence type="ECO:0000259" key="7">
    <source>
        <dbReference type="Pfam" id="PF00171"/>
    </source>
</evidence>
<evidence type="ECO:0000313" key="9">
    <source>
        <dbReference type="Proteomes" id="UP000053411"/>
    </source>
</evidence>
<feature type="domain" description="Aldehyde dehydrogenase" evidence="7">
    <location>
        <begin position="22"/>
        <end position="473"/>
    </location>
</feature>
<evidence type="ECO:0000256" key="3">
    <source>
        <dbReference type="ARBA" id="ARBA00024226"/>
    </source>
</evidence>
<dbReference type="InterPro" id="IPR016162">
    <property type="entry name" value="Ald_DH_N"/>
</dbReference>
<dbReference type="VEuPathDB" id="FungiDB:Z520_10058"/>
<evidence type="ECO:0000256" key="4">
    <source>
        <dbReference type="ARBA" id="ARBA00049194"/>
    </source>
</evidence>
<organism evidence="8 9">
    <name type="scientific">Fonsecaea multimorphosa CBS 102226</name>
    <dbReference type="NCBI Taxonomy" id="1442371"/>
    <lineage>
        <taxon>Eukaryota</taxon>
        <taxon>Fungi</taxon>
        <taxon>Dikarya</taxon>
        <taxon>Ascomycota</taxon>
        <taxon>Pezizomycotina</taxon>
        <taxon>Eurotiomycetes</taxon>
        <taxon>Chaetothyriomycetidae</taxon>
        <taxon>Chaetothyriales</taxon>
        <taxon>Herpotrichiellaceae</taxon>
        <taxon>Fonsecaea</taxon>
    </lineage>
</organism>
<feature type="active site" evidence="5">
    <location>
        <position position="248"/>
    </location>
</feature>
<dbReference type="Proteomes" id="UP000053411">
    <property type="component" value="Unassembled WGS sequence"/>
</dbReference>
<dbReference type="OrthoDB" id="310895at2759"/>
<dbReference type="EMBL" id="KN848088">
    <property type="protein sequence ID" value="KIX94348.1"/>
    <property type="molecule type" value="Genomic_DNA"/>
</dbReference>
<name>A0A0D2KCA6_9EURO</name>
<dbReference type="Pfam" id="PF00171">
    <property type="entry name" value="Aldedh"/>
    <property type="match status" value="1"/>
</dbReference>
<dbReference type="InterPro" id="IPR016160">
    <property type="entry name" value="Ald_DH_CS_CYS"/>
</dbReference>
<dbReference type="GeneID" id="27715804"/>
<dbReference type="SUPFAM" id="SSF53720">
    <property type="entry name" value="ALDH-like"/>
    <property type="match status" value="1"/>
</dbReference>
<dbReference type="EC" id="1.2.1.3" evidence="3"/>
<dbReference type="InterPro" id="IPR015590">
    <property type="entry name" value="Aldehyde_DH_dom"/>
</dbReference>
<keyword evidence="2 6" id="KW-0560">Oxidoreductase</keyword>
<dbReference type="InterPro" id="IPR029510">
    <property type="entry name" value="Ald_DH_CS_GLU"/>
</dbReference>
<comment type="catalytic activity">
    <reaction evidence="4">
        <text>an aldehyde + NAD(+) + H2O = a carboxylate + NADH + 2 H(+)</text>
        <dbReference type="Rhea" id="RHEA:16185"/>
        <dbReference type="ChEBI" id="CHEBI:15377"/>
        <dbReference type="ChEBI" id="CHEBI:15378"/>
        <dbReference type="ChEBI" id="CHEBI:17478"/>
        <dbReference type="ChEBI" id="CHEBI:29067"/>
        <dbReference type="ChEBI" id="CHEBI:57540"/>
        <dbReference type="ChEBI" id="CHEBI:57945"/>
        <dbReference type="EC" id="1.2.1.3"/>
    </reaction>
</comment>
<dbReference type="PROSITE" id="PS00070">
    <property type="entry name" value="ALDEHYDE_DEHYDR_CYS"/>
    <property type="match status" value="1"/>
</dbReference>
<dbReference type="FunFam" id="3.40.309.10:FF:000012">
    <property type="entry name" value="Betaine aldehyde dehydrogenase"/>
    <property type="match status" value="1"/>
</dbReference>
<protein>
    <recommendedName>
        <fullName evidence="3">aldehyde dehydrogenase (NAD(+))</fullName>
        <ecNumber evidence="3">1.2.1.3</ecNumber>
    </recommendedName>
</protein>
<dbReference type="Gene3D" id="3.40.605.10">
    <property type="entry name" value="Aldehyde Dehydrogenase, Chain A, domain 1"/>
    <property type="match status" value="1"/>
</dbReference>
<dbReference type="PROSITE" id="PS00687">
    <property type="entry name" value="ALDEHYDE_DEHYDR_GLU"/>
    <property type="match status" value="1"/>
</dbReference>
<evidence type="ECO:0000313" key="8">
    <source>
        <dbReference type="EMBL" id="KIX94348.1"/>
    </source>
</evidence>
<dbReference type="AlphaFoldDB" id="A0A0D2KCA6"/>
<evidence type="ECO:0000256" key="6">
    <source>
        <dbReference type="RuleBase" id="RU003345"/>
    </source>
</evidence>
<evidence type="ECO:0000256" key="1">
    <source>
        <dbReference type="ARBA" id="ARBA00009986"/>
    </source>
</evidence>
<dbReference type="InterPro" id="IPR016163">
    <property type="entry name" value="Ald_DH_C"/>
</dbReference>
<dbReference type="RefSeq" id="XP_016628471.1">
    <property type="nucleotide sequence ID" value="XM_016780552.1"/>
</dbReference>
<gene>
    <name evidence="8" type="ORF">Z520_10058</name>
</gene>
<proteinExistence type="inferred from homology"/>
<evidence type="ECO:0000256" key="5">
    <source>
        <dbReference type="PROSITE-ProRule" id="PRU10007"/>
    </source>
</evidence>
<dbReference type="InterPro" id="IPR016161">
    <property type="entry name" value="Ald_DH/histidinol_DH"/>
</dbReference>
<comment type="similarity">
    <text evidence="1 6">Belongs to the aldehyde dehydrogenase family.</text>
</comment>
<keyword evidence="9" id="KW-1185">Reference proteome</keyword>
<reference evidence="8 9" key="1">
    <citation type="submission" date="2015-01" db="EMBL/GenBank/DDBJ databases">
        <title>The Genome Sequence of Fonsecaea multimorphosa CBS 102226.</title>
        <authorList>
            <consortium name="The Broad Institute Genomics Platform"/>
            <person name="Cuomo C."/>
            <person name="de Hoog S."/>
            <person name="Gorbushina A."/>
            <person name="Stielow B."/>
            <person name="Teixiera M."/>
            <person name="Abouelleil A."/>
            <person name="Chapman S.B."/>
            <person name="Priest M."/>
            <person name="Young S.K."/>
            <person name="Wortman J."/>
            <person name="Nusbaum C."/>
            <person name="Birren B."/>
        </authorList>
    </citation>
    <scope>NUCLEOTIDE SEQUENCE [LARGE SCALE GENOMIC DNA]</scope>
    <source>
        <strain evidence="8 9">CBS 102226</strain>
    </source>
</reference>
<dbReference type="PANTHER" id="PTHR11699">
    <property type="entry name" value="ALDEHYDE DEHYDROGENASE-RELATED"/>
    <property type="match status" value="1"/>
</dbReference>
<dbReference type="CDD" id="cd07114">
    <property type="entry name" value="ALDH_DhaS"/>
    <property type="match status" value="1"/>
</dbReference>
<accession>A0A0D2KCA6</accession>
<dbReference type="GO" id="GO:0004029">
    <property type="term" value="F:aldehyde dehydrogenase (NAD+) activity"/>
    <property type="evidence" value="ECO:0007669"/>
    <property type="project" value="UniProtKB-EC"/>
</dbReference>
<dbReference type="STRING" id="1442371.A0A0D2KCA6"/>
<dbReference type="FunFam" id="3.40.605.10:FF:000007">
    <property type="entry name" value="NAD/NADP-dependent betaine aldehyde dehydrogenase"/>
    <property type="match status" value="1"/>
</dbReference>
<evidence type="ECO:0000256" key="2">
    <source>
        <dbReference type="ARBA" id="ARBA00023002"/>
    </source>
</evidence>